<gene>
    <name evidence="2" type="ORF">LTR84_011126</name>
</gene>
<keyword evidence="3" id="KW-1185">Reference proteome</keyword>
<feature type="region of interest" description="Disordered" evidence="1">
    <location>
        <begin position="290"/>
        <end position="316"/>
    </location>
</feature>
<protein>
    <recommendedName>
        <fullName evidence="4">Transcription factor domain-containing protein</fullName>
    </recommendedName>
</protein>
<dbReference type="GeneID" id="89979280"/>
<dbReference type="Proteomes" id="UP001358417">
    <property type="component" value="Unassembled WGS sequence"/>
</dbReference>
<evidence type="ECO:0000256" key="1">
    <source>
        <dbReference type="SAM" id="MobiDB-lite"/>
    </source>
</evidence>
<sequence>MTFLTTCIRISTFSGFAPKFSTPMQFKGLERARDVVNLTTHGHESRTLAAQSEIRQVTCLYQSQIDTDESITSYFTHSATFDRLLDQIKDKYFPEWTPNLEILLLGSKLYLYALSFVFISDLLSSSLPLKLTTSISAQHYLVVQKGLHSALQLINTISDISLSTRPNIADYPVGLLTFHPKSYFTDLYFAVMFIFRVAIGDNQVFPTQNRKDIVSALQAAHKIFRSFPSHRDHARAALNVEFAVQIIRERSQSHSQSTLSGSTIGSLFVTNRLGASLLYDGSFHIGEVRNREMPLTTTTTNESRQPGLSQSKKESNILSSDKISSWKTLSEQYPEFLPEAPKPTQLQVPLWPAIDSTLPANSDEALFQGTFSIDGGNIGQDSIWTDWNQYIVDNRVSFDLPAVAPAMQLP</sequence>
<comment type="caution">
    <text evidence="2">The sequence shown here is derived from an EMBL/GenBank/DDBJ whole genome shotgun (WGS) entry which is preliminary data.</text>
</comment>
<organism evidence="2 3">
    <name type="scientific">Exophiala bonariae</name>
    <dbReference type="NCBI Taxonomy" id="1690606"/>
    <lineage>
        <taxon>Eukaryota</taxon>
        <taxon>Fungi</taxon>
        <taxon>Dikarya</taxon>
        <taxon>Ascomycota</taxon>
        <taxon>Pezizomycotina</taxon>
        <taxon>Eurotiomycetes</taxon>
        <taxon>Chaetothyriomycetidae</taxon>
        <taxon>Chaetothyriales</taxon>
        <taxon>Herpotrichiellaceae</taxon>
        <taxon>Exophiala</taxon>
    </lineage>
</organism>
<evidence type="ECO:0000313" key="3">
    <source>
        <dbReference type="Proteomes" id="UP001358417"/>
    </source>
</evidence>
<proteinExistence type="predicted"/>
<dbReference type="EMBL" id="JAVRRD010000005">
    <property type="protein sequence ID" value="KAK5058862.1"/>
    <property type="molecule type" value="Genomic_DNA"/>
</dbReference>
<evidence type="ECO:0008006" key="4">
    <source>
        <dbReference type="Google" id="ProtNLM"/>
    </source>
</evidence>
<name>A0AAV9NI96_9EURO</name>
<dbReference type="AlphaFoldDB" id="A0AAV9NI96"/>
<reference evidence="2 3" key="1">
    <citation type="submission" date="2023-08" db="EMBL/GenBank/DDBJ databases">
        <title>Black Yeasts Isolated from many extreme environments.</title>
        <authorList>
            <person name="Coleine C."/>
            <person name="Stajich J.E."/>
            <person name="Selbmann L."/>
        </authorList>
    </citation>
    <scope>NUCLEOTIDE SEQUENCE [LARGE SCALE GENOMIC DNA]</scope>
    <source>
        <strain evidence="2 3">CCFEE 5792</strain>
    </source>
</reference>
<dbReference type="RefSeq" id="XP_064709385.1">
    <property type="nucleotide sequence ID" value="XM_064854659.1"/>
</dbReference>
<feature type="compositionally biased region" description="Polar residues" evidence="1">
    <location>
        <begin position="295"/>
        <end position="316"/>
    </location>
</feature>
<evidence type="ECO:0000313" key="2">
    <source>
        <dbReference type="EMBL" id="KAK5058862.1"/>
    </source>
</evidence>
<accession>A0AAV9NI96</accession>